<organism evidence="2 3">
    <name type="scientific">Pigmentiphaga aceris</name>
    <dbReference type="NCBI Taxonomy" id="1940612"/>
    <lineage>
        <taxon>Bacteria</taxon>
        <taxon>Pseudomonadati</taxon>
        <taxon>Pseudomonadota</taxon>
        <taxon>Betaproteobacteria</taxon>
        <taxon>Burkholderiales</taxon>
        <taxon>Alcaligenaceae</taxon>
        <taxon>Pigmentiphaga</taxon>
    </lineage>
</organism>
<dbReference type="RefSeq" id="WP_148818120.1">
    <property type="nucleotide sequence ID" value="NZ_CP043046.1"/>
</dbReference>
<dbReference type="Pfam" id="PF07791">
    <property type="entry name" value="Imm11"/>
    <property type="match status" value="1"/>
</dbReference>
<dbReference type="InterPro" id="IPR012433">
    <property type="entry name" value="Imm11"/>
</dbReference>
<accession>A0A5C0B1H3</accession>
<dbReference type="EMBL" id="CP043046">
    <property type="protein sequence ID" value="QEI08649.1"/>
    <property type="molecule type" value="Genomic_DNA"/>
</dbReference>
<protein>
    <recommendedName>
        <fullName evidence="1">Immunity MXAN-0049 protein domain-containing protein</fullName>
    </recommendedName>
</protein>
<gene>
    <name evidence="2" type="ORF">FXN63_24485</name>
</gene>
<evidence type="ECO:0000313" key="2">
    <source>
        <dbReference type="EMBL" id="QEI08649.1"/>
    </source>
</evidence>
<evidence type="ECO:0000259" key="1">
    <source>
        <dbReference type="Pfam" id="PF07791"/>
    </source>
</evidence>
<dbReference type="OrthoDB" id="7030640at2"/>
<feature type="domain" description="Immunity MXAN-0049 protein" evidence="1">
    <location>
        <begin position="58"/>
        <end position="196"/>
    </location>
</feature>
<evidence type="ECO:0000313" key="3">
    <source>
        <dbReference type="Proteomes" id="UP000325161"/>
    </source>
</evidence>
<reference evidence="2 3" key="1">
    <citation type="submission" date="2019-08" db="EMBL/GenBank/DDBJ databases">
        <title>Amphibian skin-associated Pigmentiphaga: genome sequence and occurrence across geography and hosts.</title>
        <authorList>
            <person name="Bletz M.C."/>
            <person name="Bunk B."/>
            <person name="Sproeer C."/>
            <person name="Biwer P."/>
            <person name="Reiter S."/>
            <person name="Rabemananjara F.C.E."/>
            <person name="Schulz S."/>
            <person name="Overmann J."/>
            <person name="Vences M."/>
        </authorList>
    </citation>
    <scope>NUCLEOTIDE SEQUENCE [LARGE SCALE GENOMIC DNA]</scope>
    <source>
        <strain evidence="2 3">Mada1488</strain>
    </source>
</reference>
<proteinExistence type="predicted"/>
<dbReference type="Proteomes" id="UP000325161">
    <property type="component" value="Chromosome"/>
</dbReference>
<keyword evidence="3" id="KW-1185">Reference proteome</keyword>
<dbReference type="KEGG" id="pacr:FXN63_24485"/>
<sequence length="210" mass="23706">MSEIENGEMTSNAAEASRYYILHHRYEDGIYIDGDVTFSPPLAGYYYVGQDVIPPDTQVRLKLERRSQKMDRHFFLTTCGAFFVSEALKDVLTQHHTALDFIATDAVHANKTPTKKTYFLAHAKKMVKCFDYANSDYAGKNMVLRRRTEGTFSTDYKVRGITKLCIDHEQAAGLDFLFIDDTIWIDPVVSRAVVDSANSLGLQLNVEACG</sequence>
<dbReference type="AlphaFoldDB" id="A0A5C0B1H3"/>
<name>A0A5C0B1H3_9BURK</name>